<sequence>MGNKGINQDTGSSFTTTYNTFVDNLVCPSDSGEDCAFPTHSYDITIERVLEIRSAQRLCLPADEADAIFKLATQNYRSELVNGNLTFEFISRDASVDTSELGGWGHISPILEVEPGMNKTLYWTPFMVRSSGILGGCSNDSLDGKLRPGLLILI</sequence>
<dbReference type="AlphaFoldDB" id="A0AAI8VQ47"/>
<name>A0AAI8VQ47_9PEZI</name>
<keyword evidence="2" id="KW-1185">Reference proteome</keyword>
<dbReference type="Proteomes" id="UP001295740">
    <property type="component" value="Unassembled WGS sequence"/>
</dbReference>
<protein>
    <submittedName>
        <fullName evidence="1">Uu.00g140640.m01.CDS01</fullName>
    </submittedName>
</protein>
<dbReference type="InterPro" id="IPR045702">
    <property type="entry name" value="DUF6060"/>
</dbReference>
<evidence type="ECO:0000313" key="1">
    <source>
        <dbReference type="EMBL" id="CAJ2509038.1"/>
    </source>
</evidence>
<comment type="caution">
    <text evidence="1">The sequence shown here is derived from an EMBL/GenBank/DDBJ whole genome shotgun (WGS) entry which is preliminary data.</text>
</comment>
<accession>A0AAI8VQ47</accession>
<reference evidence="1" key="1">
    <citation type="submission" date="2023-10" db="EMBL/GenBank/DDBJ databases">
        <authorList>
            <person name="Hackl T."/>
        </authorList>
    </citation>
    <scope>NUCLEOTIDE SEQUENCE</scope>
</reference>
<dbReference type="Pfam" id="PF19535">
    <property type="entry name" value="DUF6060"/>
    <property type="match status" value="1"/>
</dbReference>
<gene>
    <name evidence="1" type="ORF">KHLLAP_LOCUS9506</name>
</gene>
<dbReference type="EMBL" id="CAUWAG010000012">
    <property type="protein sequence ID" value="CAJ2509038.1"/>
    <property type="molecule type" value="Genomic_DNA"/>
</dbReference>
<organism evidence="1 2">
    <name type="scientific">Anthostomella pinea</name>
    <dbReference type="NCBI Taxonomy" id="933095"/>
    <lineage>
        <taxon>Eukaryota</taxon>
        <taxon>Fungi</taxon>
        <taxon>Dikarya</taxon>
        <taxon>Ascomycota</taxon>
        <taxon>Pezizomycotina</taxon>
        <taxon>Sordariomycetes</taxon>
        <taxon>Xylariomycetidae</taxon>
        <taxon>Xylariales</taxon>
        <taxon>Xylariaceae</taxon>
        <taxon>Anthostomella</taxon>
    </lineage>
</organism>
<evidence type="ECO:0000313" key="2">
    <source>
        <dbReference type="Proteomes" id="UP001295740"/>
    </source>
</evidence>
<proteinExistence type="predicted"/>